<feature type="domain" description="Mur ligase central" evidence="13">
    <location>
        <begin position="112"/>
        <end position="329"/>
    </location>
</feature>
<proteinExistence type="inferred from homology"/>
<dbReference type="GO" id="GO:0008765">
    <property type="term" value="F:UDP-N-acetylmuramoylalanyl-D-glutamate-2,6-diaminopimelate ligase activity"/>
    <property type="evidence" value="ECO:0007669"/>
    <property type="project" value="UniProtKB-UniRule"/>
</dbReference>
<keyword evidence="8" id="KW-0547">Nucleotide-binding</keyword>
<evidence type="ECO:0000256" key="9">
    <source>
        <dbReference type="RuleBase" id="RU004135"/>
    </source>
</evidence>
<dbReference type="GO" id="GO:0008766">
    <property type="term" value="F:UDP-N-acetylmuramoylalanyl-D-glutamyl-2,6-diaminopimelate-D-alanyl-D-alanine ligase activity"/>
    <property type="evidence" value="ECO:0007669"/>
    <property type="project" value="RHEA"/>
</dbReference>
<feature type="binding site" evidence="7">
    <location>
        <position position="185"/>
    </location>
    <ligand>
        <name>UDP-N-acetyl-alpha-D-muramoyl-L-alanyl-D-glutamate</name>
        <dbReference type="ChEBI" id="CHEBI:83900"/>
    </ligand>
</feature>
<evidence type="ECO:0000313" key="14">
    <source>
        <dbReference type="EMBL" id="PWF22456.1"/>
    </source>
</evidence>
<dbReference type="GO" id="GO:0071555">
    <property type="term" value="P:cell wall organization"/>
    <property type="evidence" value="ECO:0007669"/>
    <property type="project" value="UniProtKB-KW"/>
</dbReference>
<dbReference type="Proteomes" id="UP000245212">
    <property type="component" value="Unassembled WGS sequence"/>
</dbReference>
<evidence type="ECO:0000256" key="7">
    <source>
        <dbReference type="HAMAP-Rule" id="MF_00208"/>
    </source>
</evidence>
<dbReference type="SUPFAM" id="SSF53623">
    <property type="entry name" value="MurD-like peptide ligases, catalytic domain"/>
    <property type="match status" value="2"/>
</dbReference>
<evidence type="ECO:0000256" key="10">
    <source>
        <dbReference type="RuleBase" id="RU004136"/>
    </source>
</evidence>
<evidence type="ECO:0000256" key="3">
    <source>
        <dbReference type="ARBA" id="ARBA00022960"/>
    </source>
</evidence>
<feature type="binding site" evidence="7">
    <location>
        <position position="482"/>
    </location>
    <ligand>
        <name>meso-2,6-diaminopimelate</name>
        <dbReference type="ChEBI" id="CHEBI:57791"/>
    </ligand>
</feature>
<feature type="binding site" evidence="7">
    <location>
        <begin position="433"/>
        <end position="436"/>
    </location>
    <ligand>
        <name>meso-2,6-diaminopimelate</name>
        <dbReference type="ChEBI" id="CHEBI:57791"/>
    </ligand>
</feature>
<dbReference type="Pfam" id="PF01225">
    <property type="entry name" value="Mur_ligase"/>
    <property type="match status" value="2"/>
</dbReference>
<feature type="binding site" evidence="7">
    <location>
        <begin position="114"/>
        <end position="120"/>
    </location>
    <ligand>
        <name>ATP</name>
        <dbReference type="ChEBI" id="CHEBI:30616"/>
    </ligand>
</feature>
<feature type="binding site" evidence="7">
    <location>
        <position position="191"/>
    </location>
    <ligand>
        <name>UDP-N-acetyl-alpha-D-muramoyl-L-alanyl-D-glutamate</name>
        <dbReference type="ChEBI" id="CHEBI:83900"/>
    </ligand>
</feature>
<keyword evidence="8" id="KW-0067">ATP-binding</keyword>
<dbReference type="NCBIfam" id="NF008896">
    <property type="entry name" value="PRK11929.1"/>
    <property type="match status" value="1"/>
</dbReference>
<evidence type="ECO:0000256" key="4">
    <source>
        <dbReference type="ARBA" id="ARBA00022984"/>
    </source>
</evidence>
<reference evidence="15" key="1">
    <citation type="submission" date="2018-05" db="EMBL/GenBank/DDBJ databases">
        <authorList>
            <person name="Li Y."/>
        </authorList>
    </citation>
    <scope>NUCLEOTIDE SEQUENCE [LARGE SCALE GENOMIC DNA]</scope>
    <source>
        <strain evidence="15">3d-2-2</strain>
    </source>
</reference>
<keyword evidence="4 8" id="KW-0573">Peptidoglycan synthesis</keyword>
<keyword evidence="3 8" id="KW-0133">Cell shape</keyword>
<accession>A0A2V1K110</accession>
<dbReference type="Gene3D" id="3.40.1190.10">
    <property type="entry name" value="Mur-like, catalytic domain"/>
    <property type="match status" value="2"/>
</dbReference>
<dbReference type="InterPro" id="IPR013221">
    <property type="entry name" value="Mur_ligase_cen"/>
</dbReference>
<feature type="binding site" evidence="8">
    <location>
        <begin position="597"/>
        <end position="603"/>
    </location>
    <ligand>
        <name>ATP</name>
        <dbReference type="ChEBI" id="CHEBI:30616"/>
    </ligand>
</feature>
<keyword evidence="2 8" id="KW-0132">Cell division</keyword>
<feature type="binding site" evidence="7">
    <location>
        <position position="34"/>
    </location>
    <ligand>
        <name>UDP-N-acetyl-alpha-D-muramoyl-L-alanyl-D-glutamate</name>
        <dbReference type="ChEBI" id="CHEBI:83900"/>
    </ligand>
</feature>
<dbReference type="InterPro" id="IPR005863">
    <property type="entry name" value="UDP-N-AcMur_synth"/>
</dbReference>
<keyword evidence="8 14" id="KW-0436">Ligase</keyword>
<comment type="PTM">
    <text evidence="7">Carboxylation is probably crucial for Mg(2+) binding and, consequently, for the gamma-phosphate positioning of ATP.</text>
</comment>
<evidence type="ECO:0000256" key="2">
    <source>
        <dbReference type="ARBA" id="ARBA00022618"/>
    </source>
</evidence>
<dbReference type="EMBL" id="QETA01000004">
    <property type="protein sequence ID" value="PWF22456.1"/>
    <property type="molecule type" value="Genomic_DNA"/>
</dbReference>
<dbReference type="UniPathway" id="UPA00219"/>
<dbReference type="EC" id="6.3.2.10" evidence="8"/>
<organism evidence="14 15">
    <name type="scientific">Corticimicrobacter populi</name>
    <dbReference type="NCBI Taxonomy" id="2175229"/>
    <lineage>
        <taxon>Bacteria</taxon>
        <taxon>Pseudomonadati</taxon>
        <taxon>Pseudomonadota</taxon>
        <taxon>Betaproteobacteria</taxon>
        <taxon>Burkholderiales</taxon>
        <taxon>Alcaligenaceae</taxon>
        <taxon>Corticimicrobacter</taxon>
    </lineage>
</organism>
<feature type="short sequence motif" description="Meso-diaminopimelate recognition motif" evidence="7">
    <location>
        <begin position="433"/>
        <end position="436"/>
    </location>
</feature>
<dbReference type="SUPFAM" id="SSF53244">
    <property type="entry name" value="MurD-like peptide ligases, peptide-binding domain"/>
    <property type="match status" value="2"/>
</dbReference>
<dbReference type="Pfam" id="PF08245">
    <property type="entry name" value="Mur_ligase_M"/>
    <property type="match status" value="2"/>
</dbReference>
<dbReference type="AlphaFoldDB" id="A0A2V1K110"/>
<dbReference type="InterPro" id="IPR035911">
    <property type="entry name" value="MurE/MurF_N"/>
</dbReference>
<keyword evidence="7" id="KW-0460">Magnesium</keyword>
<dbReference type="InterPro" id="IPR000713">
    <property type="entry name" value="Mur_ligase_N"/>
</dbReference>
<evidence type="ECO:0000256" key="5">
    <source>
        <dbReference type="ARBA" id="ARBA00023306"/>
    </source>
</evidence>
<keyword evidence="15" id="KW-1185">Reference proteome</keyword>
<dbReference type="InterPro" id="IPR005761">
    <property type="entry name" value="UDP-N-AcMur-Glu-dNH2Pim_ligase"/>
</dbReference>
<comment type="similarity">
    <text evidence="1 7">Belongs to the MurCDEF family. MurE subfamily.</text>
</comment>
<dbReference type="GO" id="GO:0051301">
    <property type="term" value="P:cell division"/>
    <property type="evidence" value="ECO:0007669"/>
    <property type="project" value="UniProtKB-KW"/>
</dbReference>
<dbReference type="NCBIfam" id="NF001126">
    <property type="entry name" value="PRK00139.1-4"/>
    <property type="match status" value="1"/>
</dbReference>
<comment type="catalytic activity">
    <reaction evidence="8 10">
        <text>D-alanyl-D-alanine + UDP-N-acetyl-alpha-D-muramoyl-L-alanyl-gamma-D-glutamyl-meso-2,6-diaminopimelate + ATP = UDP-N-acetyl-alpha-D-muramoyl-L-alanyl-gamma-D-glutamyl-meso-2,6-diaminopimeloyl-D-alanyl-D-alanine + ADP + phosphate + H(+)</text>
        <dbReference type="Rhea" id="RHEA:28374"/>
        <dbReference type="ChEBI" id="CHEBI:15378"/>
        <dbReference type="ChEBI" id="CHEBI:30616"/>
        <dbReference type="ChEBI" id="CHEBI:43474"/>
        <dbReference type="ChEBI" id="CHEBI:57822"/>
        <dbReference type="ChEBI" id="CHEBI:61386"/>
        <dbReference type="ChEBI" id="CHEBI:83905"/>
        <dbReference type="ChEBI" id="CHEBI:456216"/>
        <dbReference type="EC" id="6.3.2.10"/>
    </reaction>
</comment>
<evidence type="ECO:0000256" key="8">
    <source>
        <dbReference type="HAMAP-Rule" id="MF_02019"/>
    </source>
</evidence>
<dbReference type="GO" id="GO:0005524">
    <property type="term" value="F:ATP binding"/>
    <property type="evidence" value="ECO:0007669"/>
    <property type="project" value="UniProtKB-UniRule"/>
</dbReference>
<evidence type="ECO:0000259" key="13">
    <source>
        <dbReference type="Pfam" id="PF08245"/>
    </source>
</evidence>
<dbReference type="GO" id="GO:0000287">
    <property type="term" value="F:magnesium ion binding"/>
    <property type="evidence" value="ECO:0007669"/>
    <property type="project" value="UniProtKB-UniRule"/>
</dbReference>
<feature type="binding site" evidence="7">
    <location>
        <position position="32"/>
    </location>
    <ligand>
        <name>UDP-N-acetyl-alpha-D-muramoyl-L-alanyl-D-glutamate</name>
        <dbReference type="ChEBI" id="CHEBI:83900"/>
    </ligand>
</feature>
<name>A0A2V1K110_9BURK</name>
<keyword evidence="8" id="KW-0963">Cytoplasm</keyword>
<comment type="caution">
    <text evidence="14">The sequence shown here is derived from an EMBL/GenBank/DDBJ whole genome shotgun (WGS) entry which is preliminary data.</text>
</comment>
<feature type="binding site" evidence="7">
    <location>
        <position position="409"/>
    </location>
    <ligand>
        <name>meso-2,6-diaminopimelate</name>
        <dbReference type="ChEBI" id="CHEBI:57791"/>
    </ligand>
</feature>
<dbReference type="NCBIfam" id="TIGR01143">
    <property type="entry name" value="murF"/>
    <property type="match status" value="1"/>
</dbReference>
<dbReference type="Gene3D" id="3.40.1390.10">
    <property type="entry name" value="MurE/MurF, N-terminal domain"/>
    <property type="match status" value="2"/>
</dbReference>
<feature type="domain" description="Mur ligase N-terminal catalytic" evidence="11">
    <location>
        <begin position="30"/>
        <end position="86"/>
    </location>
</feature>
<dbReference type="PANTHER" id="PTHR23135">
    <property type="entry name" value="MUR LIGASE FAMILY MEMBER"/>
    <property type="match status" value="1"/>
</dbReference>
<evidence type="ECO:0000313" key="15">
    <source>
        <dbReference type="Proteomes" id="UP000245212"/>
    </source>
</evidence>
<dbReference type="PANTHER" id="PTHR23135:SF4">
    <property type="entry name" value="UDP-N-ACETYLMURAMOYL-L-ALANYL-D-GLUTAMATE--2,6-DIAMINOPIMELATE LIGASE MURE HOMOLOG, CHLOROPLASTIC"/>
    <property type="match status" value="1"/>
</dbReference>
<keyword evidence="6 8" id="KW-0961">Cell wall biogenesis/degradation</keyword>
<sequence>MTQVISMTQRVANLVGWLREQAGVAASARLRLDSRQVRAGDVFVACPGIKSDGRAHIRAAFERGAAAVLCEARADLPADGPLLQVEGLGPLLGELAHEWYGRPSESMSVVAVTGTNGKTSCAWWIAQAWARQRHRPAGVIGTLGAHLPDGSVQSFGLTTPDVLMTHDLLAQMRDQGAECVAIEASSIGLVQGRLEGVRVDVAGWTNLTHDHLDFHGDMMAYEAAKMLLFVRSELRAAIVNEDDAAGARLLARLSGLPTGTSLQKVLGYRCAPAETSASAPSEAGRLSAVSLEAGATGQIFSLCEGGSSVQVVTPLIGQHNVSNLLLVGGVLRAQGWTLAEVAGALGRLGPVPGRLQAVDVPWVDAASPAVIVDYAHTPDALAHALQALRPLAQARQGRLVCVFGCGGDRDARKRPEMGRIAAEQADVVVLTTDNPRSEPPADILAEIAAGVTGSHEIHEDRAVAIMVAVLRARPEDVVLVAGKGHETTQQTGAVTEVFDDVEWSRLALSLRVATGVSTDTRTLQAGALYVALHGERFDGHAFIDQAAAAGAVVAVVDVPVAAVGLPQIALGNTRRALGRMAHAWRAVHDLSVVAVTGSNGKTTTKEMIASIFRHALGERATLATAGNQNNDIGVPLTLLRLRPEHRAAVVELGMNHPDEILGLARMTAPTVALVNNAQREHQEFMHTVEAVARENGQALTQLSADGVAVFPAQDAYDPLWQSLAGERMCCRFGIEAGEVRASEIRLDALGVECTVRTPVGAGQLRLQVAGEHNLRNALAAIACTLAAGVSLPMTLEALAAFVPVGGRMQAHTLPGDVFLIDDTYNADPDSVRAAIDVLAGLPAPRVLALGDMGEVGTDEVAMHEEVGAYARARGVDLLCTLGRATRDSARAFGAGAQICESVEEVVNHIQAAGAASILVKGSRFMKMERIVLALRQAAEGAAATEGAHHVA</sequence>
<comment type="function">
    <text evidence="8 10">Involved in cell wall formation. Catalyzes the final step in the synthesis of UDP-N-acetylmuramoyl-pentapeptide, the precursor of murein.</text>
</comment>
<feature type="domain" description="Mur ligase C-terminal" evidence="12">
    <location>
        <begin position="806"/>
        <end position="923"/>
    </location>
</feature>
<comment type="function">
    <text evidence="7">Catalyzes the addition of meso-diaminopimelic acid to the nucleotide precursor UDP-N-acetylmuramoyl-L-alanyl-D-glutamate (UMAG) in the biosynthesis of bacterial cell-wall peptidoglycan.</text>
</comment>
<dbReference type="HAMAP" id="MF_02019">
    <property type="entry name" value="MurF"/>
    <property type="match status" value="1"/>
</dbReference>
<comment type="subcellular location">
    <subcellularLocation>
        <location evidence="8 9">Cytoplasm</location>
    </subcellularLocation>
</comment>
<gene>
    <name evidence="7" type="primary">murE</name>
    <name evidence="8" type="synonym">murF</name>
    <name evidence="14" type="ORF">DD235_10145</name>
</gene>
<dbReference type="GO" id="GO:0008360">
    <property type="term" value="P:regulation of cell shape"/>
    <property type="evidence" value="ECO:0007669"/>
    <property type="project" value="UniProtKB-KW"/>
</dbReference>
<feature type="domain" description="Mur ligase N-terminal catalytic" evidence="11">
    <location>
        <begin position="514"/>
        <end position="584"/>
    </location>
</feature>
<dbReference type="Gene3D" id="3.90.190.20">
    <property type="entry name" value="Mur ligase, C-terminal domain"/>
    <property type="match status" value="2"/>
</dbReference>
<evidence type="ECO:0000259" key="12">
    <source>
        <dbReference type="Pfam" id="PF02875"/>
    </source>
</evidence>
<dbReference type="InterPro" id="IPR036615">
    <property type="entry name" value="Mur_ligase_C_dom_sf"/>
</dbReference>
<feature type="binding site" evidence="7">
    <location>
        <position position="486"/>
    </location>
    <ligand>
        <name>meso-2,6-diaminopimelate</name>
        <dbReference type="ChEBI" id="CHEBI:57791"/>
    </ligand>
</feature>
<protein>
    <recommendedName>
        <fullName evidence="7 8">Multifunctional fusion protein</fullName>
    </recommendedName>
    <domain>
        <recommendedName>
            <fullName evidence="7">UDP-N-acetylmuramoyl-L-alanyl-D-glutamate--2,6-diaminopimelate ligase</fullName>
            <ecNumber evidence="7">6.3.2.13</ecNumber>
        </recommendedName>
        <alternativeName>
            <fullName evidence="7">Meso-A2pm-adding enzyme</fullName>
        </alternativeName>
        <alternativeName>
            <fullName evidence="7">Meso-diaminopimelate-adding enzyme</fullName>
        </alternativeName>
        <alternativeName>
            <fullName evidence="7">UDP-MurNAc-L-Ala-D-Glu:meso-diaminopimelate ligase</fullName>
        </alternativeName>
        <alternativeName>
            <fullName evidence="7">UDP-MurNAc-tripeptide synthetase</fullName>
        </alternativeName>
        <alternativeName>
            <fullName evidence="7">UDP-N-acetylmuramyl-tripeptide synthetase</fullName>
        </alternativeName>
    </domain>
    <domain>
        <recommendedName>
            <fullName evidence="8">UDP-N-acetylmuramoyl-tripeptide--D-alanyl-D-alanine ligase</fullName>
            <ecNumber evidence="8">6.3.2.10</ecNumber>
        </recommendedName>
        <alternativeName>
            <fullName evidence="8">D-alanyl-D-alanine-adding enzyme</fullName>
        </alternativeName>
    </domain>
</protein>
<evidence type="ECO:0000256" key="1">
    <source>
        <dbReference type="ARBA" id="ARBA00005898"/>
    </source>
</evidence>
<dbReference type="GO" id="GO:0009252">
    <property type="term" value="P:peptidoglycan biosynthetic process"/>
    <property type="evidence" value="ECO:0007669"/>
    <property type="project" value="UniProtKB-UniRule"/>
</dbReference>
<dbReference type="GO" id="GO:0047480">
    <property type="term" value="F:UDP-N-acetylmuramoyl-tripeptide-D-alanyl-D-alanine ligase activity"/>
    <property type="evidence" value="ECO:0007669"/>
    <property type="project" value="UniProtKB-UniRule"/>
</dbReference>
<comment type="caution">
    <text evidence="7">Lacks conserved residue(s) required for the propagation of feature annotation.</text>
</comment>
<dbReference type="EC" id="6.3.2.13" evidence="7"/>
<evidence type="ECO:0000256" key="6">
    <source>
        <dbReference type="ARBA" id="ARBA00023316"/>
    </source>
</evidence>
<dbReference type="RefSeq" id="WP_109061980.1">
    <property type="nucleotide sequence ID" value="NZ_QETA01000004.1"/>
</dbReference>
<dbReference type="Pfam" id="PF02875">
    <property type="entry name" value="Mur_ligase_C"/>
    <property type="match status" value="2"/>
</dbReference>
<comment type="cofactor">
    <cofactor evidence="7">
        <name>Mg(2+)</name>
        <dbReference type="ChEBI" id="CHEBI:18420"/>
    </cofactor>
</comment>
<dbReference type="HAMAP" id="MF_00208">
    <property type="entry name" value="MurE"/>
    <property type="match status" value="1"/>
</dbReference>
<keyword evidence="5 8" id="KW-0131">Cell cycle</keyword>
<evidence type="ECO:0000259" key="11">
    <source>
        <dbReference type="Pfam" id="PF01225"/>
    </source>
</evidence>
<comment type="similarity">
    <text evidence="8">Belongs to the MurCDEF family. MurF subfamily.</text>
</comment>
<feature type="binding site" evidence="7">
    <location>
        <position position="193"/>
    </location>
    <ligand>
        <name>UDP-N-acetyl-alpha-D-muramoyl-L-alanyl-D-glutamate</name>
        <dbReference type="ChEBI" id="CHEBI:83900"/>
    </ligand>
</feature>
<dbReference type="GO" id="GO:0005737">
    <property type="term" value="C:cytoplasm"/>
    <property type="evidence" value="ECO:0007669"/>
    <property type="project" value="UniProtKB-SubCell"/>
</dbReference>
<feature type="domain" description="Mur ligase C-terminal" evidence="12">
    <location>
        <begin position="362"/>
        <end position="484"/>
    </location>
</feature>
<feature type="domain" description="Mur ligase central" evidence="13">
    <location>
        <begin position="595"/>
        <end position="783"/>
    </location>
</feature>
<comment type="catalytic activity">
    <reaction evidence="7">
        <text>UDP-N-acetyl-alpha-D-muramoyl-L-alanyl-D-glutamate + meso-2,6-diaminopimelate + ATP = UDP-N-acetyl-alpha-D-muramoyl-L-alanyl-gamma-D-glutamyl-meso-2,6-diaminopimelate + ADP + phosphate + H(+)</text>
        <dbReference type="Rhea" id="RHEA:23676"/>
        <dbReference type="ChEBI" id="CHEBI:15378"/>
        <dbReference type="ChEBI" id="CHEBI:30616"/>
        <dbReference type="ChEBI" id="CHEBI:43474"/>
        <dbReference type="ChEBI" id="CHEBI:57791"/>
        <dbReference type="ChEBI" id="CHEBI:83900"/>
        <dbReference type="ChEBI" id="CHEBI:83905"/>
        <dbReference type="ChEBI" id="CHEBI:456216"/>
        <dbReference type="EC" id="6.3.2.13"/>
    </reaction>
</comment>
<dbReference type="SUPFAM" id="SSF63418">
    <property type="entry name" value="MurE/MurF N-terminal domain"/>
    <property type="match status" value="2"/>
</dbReference>
<feature type="binding site" evidence="7">
    <location>
        <begin position="158"/>
        <end position="159"/>
    </location>
    <ligand>
        <name>UDP-N-acetyl-alpha-D-muramoyl-L-alanyl-D-glutamate</name>
        <dbReference type="ChEBI" id="CHEBI:83900"/>
    </ligand>
</feature>
<dbReference type="InterPro" id="IPR004101">
    <property type="entry name" value="Mur_ligase_C"/>
</dbReference>
<dbReference type="NCBIfam" id="TIGR01085">
    <property type="entry name" value="murE"/>
    <property type="match status" value="1"/>
</dbReference>
<comment type="pathway">
    <text evidence="8 9">Cell wall biogenesis; peptidoglycan biosynthesis.</text>
</comment>
<feature type="modified residue" description="N6-carboxylysine" evidence="7">
    <location>
        <position position="225"/>
    </location>
</feature>
<dbReference type="InterPro" id="IPR036565">
    <property type="entry name" value="Mur-like_cat_sf"/>
</dbReference>